<name>A0A1A9HB34_HELPX</name>
<protein>
    <recommendedName>
        <fullName evidence="3">Restriction endonuclease</fullName>
    </recommendedName>
</protein>
<evidence type="ECO:0000313" key="1">
    <source>
        <dbReference type="EMBL" id="ANH46785.1"/>
    </source>
</evidence>
<evidence type="ECO:0000313" key="2">
    <source>
        <dbReference type="Proteomes" id="UP000078049"/>
    </source>
</evidence>
<dbReference type="PATRIC" id="fig|210.2440.peg.558"/>
<evidence type="ECO:0008006" key="3">
    <source>
        <dbReference type="Google" id="ProtNLM"/>
    </source>
</evidence>
<proteinExistence type="predicted"/>
<reference evidence="1 2" key="1">
    <citation type="submission" date="2014-04" db="EMBL/GenBank/DDBJ databases">
        <title>Detecting global and local adaptation in a worldwide sample of Helicobacter pylori genomes.</title>
        <authorList>
            <person name="Montano V."/>
            <person name="Didelot X."/>
            <person name="Foll M."/>
            <person name="Linz B."/>
            <person name="Reinhardt R."/>
            <person name="Suerbaum S."/>
            <person name="Moodley Y."/>
            <person name="Jensen J.D."/>
        </authorList>
    </citation>
    <scope>NUCLEOTIDE SEQUENCE [LARGE SCALE GENOMIC DNA]</scope>
    <source>
        <strain evidence="2">ausabrJ05</strain>
    </source>
</reference>
<dbReference type="EMBL" id="CP011485">
    <property type="protein sequence ID" value="ANH46785.1"/>
    <property type="molecule type" value="Genomic_DNA"/>
</dbReference>
<organism evidence="1 2">
    <name type="scientific">Helicobacter pylori</name>
    <name type="common">Campylobacter pylori</name>
    <dbReference type="NCBI Taxonomy" id="210"/>
    <lineage>
        <taxon>Bacteria</taxon>
        <taxon>Pseudomonadati</taxon>
        <taxon>Campylobacterota</taxon>
        <taxon>Epsilonproteobacteria</taxon>
        <taxon>Campylobacterales</taxon>
        <taxon>Helicobacteraceae</taxon>
        <taxon>Helicobacter</taxon>
    </lineage>
</organism>
<accession>A0A1A9HB34</accession>
<dbReference type="InterPro" id="IPR043121">
    <property type="entry name" value="Restrct_endonuc_II_BglI_sf"/>
</dbReference>
<dbReference type="REBASE" id="151564">
    <property type="entry name" value="HpyJ05ORF2725P"/>
</dbReference>
<dbReference type="AlphaFoldDB" id="A0A1A9HB34"/>
<sequence length="250" mass="29373">MINLREIEEMENKYLEKFYHFLKYCEDEMMQGFLTKEKIKDDWIGKYDSKISDFAVGAERIIYALFNGKGVGQPNSCPVGADMFFEVEDAFIHIDLKTVQTRNIGDFCESIFVGTNQNSYQSEIIKTNGESFEEPRMYKPALPYFYNQGKVNEKICLTYFITILYEDENLNILNINLMCMPNGLLVKHYGTRVLKAGKNLDKARFHFVKCADFECLKEKKSRIKVIYFDRNMKQEYKNRLKFIESLVGKN</sequence>
<gene>
    <name evidence="1" type="ORF">AA973_02730</name>
</gene>
<dbReference type="Gene3D" id="3.40.600.20">
    <property type="entry name" value="Restriction endonuclease BglI"/>
    <property type="match status" value="1"/>
</dbReference>
<dbReference type="Proteomes" id="UP000078049">
    <property type="component" value="Chromosome"/>
</dbReference>
<dbReference type="RefSeq" id="WP_064437522.1">
    <property type="nucleotide sequence ID" value="NZ_CP011485.1"/>
</dbReference>